<feature type="domain" description="LRRCT" evidence="5">
    <location>
        <begin position="76"/>
        <end position="127"/>
    </location>
</feature>
<dbReference type="SUPFAM" id="SSF52058">
    <property type="entry name" value="L domain-like"/>
    <property type="match status" value="1"/>
</dbReference>
<dbReference type="InterPro" id="IPR000483">
    <property type="entry name" value="Cys-rich_flank_reg_C"/>
</dbReference>
<keyword evidence="7" id="KW-1185">Reference proteome</keyword>
<evidence type="ECO:0000256" key="2">
    <source>
        <dbReference type="ARBA" id="ARBA00022614"/>
    </source>
</evidence>
<dbReference type="OrthoDB" id="6436857at2759"/>
<evidence type="ECO:0000256" key="3">
    <source>
        <dbReference type="ARBA" id="ARBA00022729"/>
    </source>
</evidence>
<accession>A0A4Y2S3X8</accession>
<comment type="caution">
    <text evidence="6">The sequence shown here is derived from an EMBL/GenBank/DDBJ whole genome shotgun (WGS) entry which is preliminary data.</text>
</comment>
<protein>
    <recommendedName>
        <fullName evidence="5">LRRCT domain-containing protein</fullName>
    </recommendedName>
</protein>
<dbReference type="PANTHER" id="PTHR45930">
    <property type="entry name" value="G-PROTEIN COUPLED RECEPTOR 124-LIKE PROTEIN"/>
    <property type="match status" value="1"/>
</dbReference>
<dbReference type="Proteomes" id="UP000499080">
    <property type="component" value="Unassembled WGS sequence"/>
</dbReference>
<gene>
    <name evidence="6" type="ORF">AVEN_40927_1</name>
</gene>
<dbReference type="GO" id="GO:0005886">
    <property type="term" value="C:plasma membrane"/>
    <property type="evidence" value="ECO:0007669"/>
    <property type="project" value="TreeGrafter"/>
</dbReference>
<keyword evidence="4" id="KW-0675">Receptor</keyword>
<keyword evidence="2" id="KW-0433">Leucine-rich repeat</keyword>
<evidence type="ECO:0000256" key="4">
    <source>
        <dbReference type="ARBA" id="ARBA00023170"/>
    </source>
</evidence>
<dbReference type="InterPro" id="IPR051963">
    <property type="entry name" value="Adhesion_GPCR_A"/>
</dbReference>
<comment type="similarity">
    <text evidence="1">Belongs to the G-protein coupled receptor 2 family. Adhesion G-protein coupled receptor (ADGR) subfamily.</text>
</comment>
<keyword evidence="3" id="KW-0732">Signal</keyword>
<evidence type="ECO:0000313" key="6">
    <source>
        <dbReference type="EMBL" id="GBN82296.1"/>
    </source>
</evidence>
<proteinExistence type="inferred from homology"/>
<evidence type="ECO:0000313" key="7">
    <source>
        <dbReference type="Proteomes" id="UP000499080"/>
    </source>
</evidence>
<sequence>MALSTLELNCTEDPPCVWGFGMIYRNQRIESLPEDLFKDMPSLQDIWLTGNLISQLTENTFKGPFTIIRSCTLDNNPIKCNCDLRWLPSMDLSRALKRNLLGECEEPKNLHGTLLSELNQNDFQHCDQTA</sequence>
<evidence type="ECO:0000256" key="1">
    <source>
        <dbReference type="ARBA" id="ARBA00007343"/>
    </source>
</evidence>
<organism evidence="6 7">
    <name type="scientific">Araneus ventricosus</name>
    <name type="common">Orbweaver spider</name>
    <name type="synonym">Epeira ventricosa</name>
    <dbReference type="NCBI Taxonomy" id="182803"/>
    <lineage>
        <taxon>Eukaryota</taxon>
        <taxon>Metazoa</taxon>
        <taxon>Ecdysozoa</taxon>
        <taxon>Arthropoda</taxon>
        <taxon>Chelicerata</taxon>
        <taxon>Arachnida</taxon>
        <taxon>Araneae</taxon>
        <taxon>Araneomorphae</taxon>
        <taxon>Entelegynae</taxon>
        <taxon>Araneoidea</taxon>
        <taxon>Araneidae</taxon>
        <taxon>Araneus</taxon>
    </lineage>
</organism>
<reference evidence="6 7" key="1">
    <citation type="journal article" date="2019" name="Sci. Rep.">
        <title>Orb-weaving spider Araneus ventricosus genome elucidates the spidroin gene catalogue.</title>
        <authorList>
            <person name="Kono N."/>
            <person name="Nakamura H."/>
            <person name="Ohtoshi R."/>
            <person name="Moran D.A.P."/>
            <person name="Shinohara A."/>
            <person name="Yoshida Y."/>
            <person name="Fujiwara M."/>
            <person name="Mori M."/>
            <person name="Tomita M."/>
            <person name="Arakawa K."/>
        </authorList>
    </citation>
    <scope>NUCLEOTIDE SEQUENCE [LARGE SCALE GENOMIC DNA]</scope>
</reference>
<evidence type="ECO:0000259" key="5">
    <source>
        <dbReference type="SMART" id="SM00082"/>
    </source>
</evidence>
<dbReference type="AlphaFoldDB" id="A0A4Y2S3X8"/>
<dbReference type="SMART" id="SM00082">
    <property type="entry name" value="LRRCT"/>
    <property type="match status" value="1"/>
</dbReference>
<name>A0A4Y2S3X8_ARAVE</name>
<dbReference type="InterPro" id="IPR032675">
    <property type="entry name" value="LRR_dom_sf"/>
</dbReference>
<dbReference type="GO" id="GO:0007166">
    <property type="term" value="P:cell surface receptor signaling pathway"/>
    <property type="evidence" value="ECO:0007669"/>
    <property type="project" value="TreeGrafter"/>
</dbReference>
<dbReference type="Gene3D" id="3.80.10.10">
    <property type="entry name" value="Ribonuclease Inhibitor"/>
    <property type="match status" value="1"/>
</dbReference>
<dbReference type="PANTHER" id="PTHR45930:SF4">
    <property type="entry name" value="ADHESION G PROTEIN-COUPLED RECEPTOR A3"/>
    <property type="match status" value="1"/>
</dbReference>
<dbReference type="EMBL" id="BGPR01019563">
    <property type="protein sequence ID" value="GBN82296.1"/>
    <property type="molecule type" value="Genomic_DNA"/>
</dbReference>